<dbReference type="InterPro" id="IPR007345">
    <property type="entry name" value="Polysacch_pyruvyl_Trfase"/>
</dbReference>
<name>D5T5D4_LEUKI</name>
<gene>
    <name evidence="2" type="ordered locus">LKI_08625</name>
</gene>
<dbReference type="PATRIC" id="fig|762051.18.peg.1736"/>
<feature type="domain" description="Polysaccharide pyruvyl transferase" evidence="1">
    <location>
        <begin position="87"/>
        <end position="308"/>
    </location>
</feature>
<protein>
    <recommendedName>
        <fullName evidence="1">Polysaccharide pyruvyl transferase domain-containing protein</fullName>
    </recommendedName>
</protein>
<evidence type="ECO:0000313" key="2">
    <source>
        <dbReference type="EMBL" id="ADG41264.1"/>
    </source>
</evidence>
<sequence length="377" mass="43237">MNKFVVWGSKGYVNDYSPTEVINQHIWGQNMGNMLFYGSVYNTINDGENNIISDNVSIESINNSDYFLLPQANLFYKYFINNIENHIERFKQITVPSVIVGIGYQSSVGGTSLSEEDPRLNEAVRRFGAEVLKHSASIGVRGRITKDYLMGLGFAESDVDIIGDPSIRFFGGKFNTELREYKAFDPKFKIAVNYTPSRYNKKWGELINSIFDNYDNSFAILQDTYEFHPLKWKYEGLLLPEVPASVKKANIPVMSGSKIHKENRARFFTDPKSWFTSLATFDFSIGTRIHGNIAAILSGTPAMTIAIDTRTLELAEYFKMPYIKLEDITADTTVEQLYNQAVREMPVFYSNYNNVLRDYEKFFKKNDIPVNNDFFKK</sequence>
<dbReference type="AlphaFoldDB" id="D5T5D4"/>
<dbReference type="RefSeq" id="WP_013103853.1">
    <property type="nucleotide sequence ID" value="NC_014136.1"/>
</dbReference>
<reference evidence="2 3" key="1">
    <citation type="journal article" date="2010" name="J. Bacteriol.">
        <title>Complete genome sequence analysis of Leuconostoc kimchii IMSNU 11154.</title>
        <authorList>
            <person name="Oh H.M."/>
            <person name="Cho Y.J."/>
            <person name="Kim B.K."/>
            <person name="Roe J.H."/>
            <person name="Kang S.O."/>
            <person name="Nahm B.H."/>
            <person name="Jeong G."/>
            <person name="Han H.U."/>
            <person name="Chun J."/>
        </authorList>
    </citation>
    <scope>NUCLEOTIDE SEQUENCE [LARGE SCALE GENOMIC DNA]</scope>
    <source>
        <strain evidence="3">IMSNU 11154 / KCTC 2386 / IH25</strain>
    </source>
</reference>
<dbReference type="STRING" id="762051.LKI_08625"/>
<dbReference type="EMBL" id="CP001758">
    <property type="protein sequence ID" value="ADG41264.1"/>
    <property type="molecule type" value="Genomic_DNA"/>
</dbReference>
<accession>D5T5D4</accession>
<dbReference type="HOGENOM" id="CLU_037729_0_0_9"/>
<evidence type="ECO:0000313" key="3">
    <source>
        <dbReference type="Proteomes" id="UP000002362"/>
    </source>
</evidence>
<proteinExistence type="predicted"/>
<evidence type="ECO:0000259" key="1">
    <source>
        <dbReference type="Pfam" id="PF04230"/>
    </source>
</evidence>
<dbReference type="Pfam" id="PF04230">
    <property type="entry name" value="PS_pyruv_trans"/>
    <property type="match status" value="1"/>
</dbReference>
<dbReference type="KEGG" id="lki:LKI_08625"/>
<dbReference type="Proteomes" id="UP000002362">
    <property type="component" value="Chromosome"/>
</dbReference>
<organism evidence="2 3">
    <name type="scientific">Leuconostoc kimchii (strain IMSNU 11154 / KCTC 2386 / IH25)</name>
    <dbReference type="NCBI Taxonomy" id="762051"/>
    <lineage>
        <taxon>Bacteria</taxon>
        <taxon>Bacillati</taxon>
        <taxon>Bacillota</taxon>
        <taxon>Bacilli</taxon>
        <taxon>Lactobacillales</taxon>
        <taxon>Lactobacillaceae</taxon>
        <taxon>Leuconostoc</taxon>
    </lineage>
</organism>
<dbReference type="OrthoDB" id="9767435at2"/>
<dbReference type="eggNOG" id="COG2327">
    <property type="taxonomic scope" value="Bacteria"/>
</dbReference>